<gene>
    <name evidence="3" type="ORF">ERS852397_03059</name>
</gene>
<proteinExistence type="predicted"/>
<dbReference type="RefSeq" id="WP_055279564.1">
    <property type="nucleotide sequence ID" value="NZ_CABIXA010000019.1"/>
</dbReference>
<accession>A0A174IRG2</accession>
<evidence type="ECO:0000313" key="3">
    <source>
        <dbReference type="EMBL" id="CUO89944.1"/>
    </source>
</evidence>
<dbReference type="PROSITE" id="PS51257">
    <property type="entry name" value="PROKAR_LIPOPROTEIN"/>
    <property type="match status" value="1"/>
</dbReference>
<dbReference type="Gene3D" id="2.160.20.10">
    <property type="entry name" value="Single-stranded right-handed beta-helix, Pectin lyase-like"/>
    <property type="match status" value="1"/>
</dbReference>
<protein>
    <submittedName>
        <fullName evidence="3">Fibronectin type III domain</fullName>
    </submittedName>
</protein>
<sequence length="552" mass="61765">MKRLFNITICRYICLIMLSVGWLSCDDSINDWDVDESTKGLFRPLTFEKVVNDATTVTLRYSKIVNANKYIFEFYKGELEFKEENYVRTDTILADTLTIFANSSTPMRVEYRTIFKKLDGSTQYSVRMKGLSDSGLTSRYLDLAFMTTAEQLFENIETTINSVILSWKETPDVTHLLLFPLKDASKGTYGDPETIELTAEDIENHSKTISDLPSGTSYKVQICKNDVVRGEYMFKTLGLGDGEVISVPASKDENDLIDLTSLMKNVTASNLTLEFEAGKLYNIGSVKIPAVDNILFTSSSTDEENKPRILIKEISLTSPLESMSFESISLDGRDEAVYLMGLGSVCFNSINFEGCTIQNMKRSVIRLTKAGFFISNITFNNSVLSRIGTNGYGLLVVNQDPSALDQVTISNCTLIDMGEQLMELRGAACRNQVLLENCTIYSGVDATRDLNRLFRFNSDPQSVEIRNNIFAGPNKNKTITPGYGDYKYLNFSNNNYITSDMKIGNKKFAEIVQLEQTSDDIFVDPANGDFHIKPGAGFAGEGNAGDPRWWKK</sequence>
<organism evidence="3 4">
    <name type="scientific">Bacteroides finegoldii</name>
    <dbReference type="NCBI Taxonomy" id="338188"/>
    <lineage>
        <taxon>Bacteria</taxon>
        <taxon>Pseudomonadati</taxon>
        <taxon>Bacteroidota</taxon>
        <taxon>Bacteroidia</taxon>
        <taxon>Bacteroidales</taxon>
        <taxon>Bacteroidaceae</taxon>
        <taxon>Bacteroides</taxon>
    </lineage>
</organism>
<name>A0A174IRG2_9BACE</name>
<dbReference type="InterPro" id="IPR033427">
    <property type="entry name" value="DUF5123"/>
</dbReference>
<feature type="signal peptide" evidence="1">
    <location>
        <begin position="1"/>
        <end position="25"/>
    </location>
</feature>
<dbReference type="InterPro" id="IPR012334">
    <property type="entry name" value="Pectin_lyas_fold"/>
</dbReference>
<dbReference type="STRING" id="338188.ERS852397_03059"/>
<reference evidence="3 4" key="1">
    <citation type="submission" date="2015-09" db="EMBL/GenBank/DDBJ databases">
        <authorList>
            <consortium name="Pathogen Informatics"/>
        </authorList>
    </citation>
    <scope>NUCLEOTIDE SEQUENCE [LARGE SCALE GENOMIC DNA]</scope>
    <source>
        <strain evidence="3 4">2789STDY5608840</strain>
    </source>
</reference>
<dbReference type="Proteomes" id="UP000095517">
    <property type="component" value="Unassembled WGS sequence"/>
</dbReference>
<feature type="domain" description="DUF5123" evidence="2">
    <location>
        <begin position="434"/>
        <end position="549"/>
    </location>
</feature>
<evidence type="ECO:0000313" key="4">
    <source>
        <dbReference type="Proteomes" id="UP000095517"/>
    </source>
</evidence>
<evidence type="ECO:0000259" key="2">
    <source>
        <dbReference type="Pfam" id="PF17161"/>
    </source>
</evidence>
<dbReference type="SUPFAM" id="SSF51126">
    <property type="entry name" value="Pectin lyase-like"/>
    <property type="match status" value="1"/>
</dbReference>
<evidence type="ECO:0000256" key="1">
    <source>
        <dbReference type="SAM" id="SignalP"/>
    </source>
</evidence>
<dbReference type="CDD" id="cd00063">
    <property type="entry name" value="FN3"/>
    <property type="match status" value="1"/>
</dbReference>
<dbReference type="EMBL" id="CYZH01000019">
    <property type="protein sequence ID" value="CUO89944.1"/>
    <property type="molecule type" value="Genomic_DNA"/>
</dbReference>
<dbReference type="Pfam" id="PF17161">
    <property type="entry name" value="DUF5123"/>
    <property type="match status" value="1"/>
</dbReference>
<feature type="chain" id="PRO_5008024520" evidence="1">
    <location>
        <begin position="26"/>
        <end position="552"/>
    </location>
</feature>
<dbReference type="InterPro" id="IPR011050">
    <property type="entry name" value="Pectin_lyase_fold/virulence"/>
</dbReference>
<dbReference type="AlphaFoldDB" id="A0A174IRG2"/>
<dbReference type="InterPro" id="IPR003961">
    <property type="entry name" value="FN3_dom"/>
</dbReference>
<keyword evidence="1" id="KW-0732">Signal</keyword>